<evidence type="ECO:0000256" key="1">
    <source>
        <dbReference type="PROSITE-ProRule" id="PRU00339"/>
    </source>
</evidence>
<keyword evidence="3" id="KW-1185">Reference proteome</keyword>
<dbReference type="InterPro" id="IPR011990">
    <property type="entry name" value="TPR-like_helical_dom_sf"/>
</dbReference>
<organism evidence="2 3">
    <name type="scientific">Cellvibrio polysaccharolyticus</name>
    <dbReference type="NCBI Taxonomy" id="2082724"/>
    <lineage>
        <taxon>Bacteria</taxon>
        <taxon>Pseudomonadati</taxon>
        <taxon>Pseudomonadota</taxon>
        <taxon>Gammaproteobacteria</taxon>
        <taxon>Cellvibrionales</taxon>
        <taxon>Cellvibrionaceae</taxon>
        <taxon>Cellvibrio</taxon>
    </lineage>
</organism>
<protein>
    <recommendedName>
        <fullName evidence="4">Tetratricopeptide repeat-containing protein</fullName>
    </recommendedName>
</protein>
<dbReference type="AlphaFoldDB" id="A0A928YSP6"/>
<comment type="caution">
    <text evidence="2">The sequence shown here is derived from an EMBL/GenBank/DDBJ whole genome shotgun (WGS) entry which is preliminary data.</text>
</comment>
<dbReference type="PROSITE" id="PS50005">
    <property type="entry name" value="TPR"/>
    <property type="match status" value="1"/>
</dbReference>
<accession>A0A928YSP6</accession>
<name>A0A928YSP6_9GAMM</name>
<dbReference type="Gene3D" id="1.25.40.10">
    <property type="entry name" value="Tetratricopeptide repeat domain"/>
    <property type="match status" value="2"/>
</dbReference>
<proteinExistence type="predicted"/>
<gene>
    <name evidence="2" type="ORF">C4F51_03355</name>
</gene>
<dbReference type="RefSeq" id="WP_193907127.1">
    <property type="nucleotide sequence ID" value="NZ_PRDL01000001.1"/>
</dbReference>
<reference evidence="2" key="1">
    <citation type="submission" date="2018-07" db="EMBL/GenBank/DDBJ databases">
        <title>Genome assembly of strain Ka43.</title>
        <authorList>
            <person name="Kukolya J."/>
            <person name="Nagy I."/>
            <person name="Horvath B."/>
            <person name="Toth A."/>
        </authorList>
    </citation>
    <scope>NUCLEOTIDE SEQUENCE</scope>
    <source>
        <strain evidence="2">KB43</strain>
    </source>
</reference>
<sequence length="459" mass="51440">MKNIKTAVLGNVNKALLAGMLAVAPVLSTLVVDVVAPNQTFINLGQAQAQVVKAKNKQFESRRLPGVSQSFAKDLTEVANFLQPEEGSGAEPNPRQAIQVLDRVARGQDKLNPYEVAQLHQYYAYAYYGIEDMRKAREHFEKVLAQSPNIPVSLEASTTLTLGQLYGQEENYKKALEFMLKWTDYVAEIKPDQYYVFASLYYQVNDMNSSLANINEAVRVVEAEGKVANESWYTFQRSIYFEREDYKNGVLVVEKLARHYPKASYWRQLAQIYAMLDRNQDKVSALETAYLMGGVTAERDLVVLAQYFLEAEVPYKAAKVLDKGINKDKTIEASAKNLELLANSWRAAAESSKSLVEMEKAAQKSDDGNLLHTLATLYSLNDRNEDAIKVGRQGLSKGGLKRPDQLQMTIGNAQLGLGRFDDAVKSFREAAKDSRSKGLAEQYINFAEREKQRLAALES</sequence>
<dbReference type="Proteomes" id="UP000652567">
    <property type="component" value="Unassembled WGS sequence"/>
</dbReference>
<evidence type="ECO:0000313" key="2">
    <source>
        <dbReference type="EMBL" id="MBE8716219.1"/>
    </source>
</evidence>
<evidence type="ECO:0008006" key="4">
    <source>
        <dbReference type="Google" id="ProtNLM"/>
    </source>
</evidence>
<keyword evidence="1" id="KW-0802">TPR repeat</keyword>
<feature type="repeat" description="TPR" evidence="1">
    <location>
        <begin position="117"/>
        <end position="150"/>
    </location>
</feature>
<dbReference type="EMBL" id="PRDL01000001">
    <property type="protein sequence ID" value="MBE8716219.1"/>
    <property type="molecule type" value="Genomic_DNA"/>
</dbReference>
<dbReference type="InterPro" id="IPR019734">
    <property type="entry name" value="TPR_rpt"/>
</dbReference>
<evidence type="ECO:0000313" key="3">
    <source>
        <dbReference type="Proteomes" id="UP000652567"/>
    </source>
</evidence>
<dbReference type="SUPFAM" id="SSF48452">
    <property type="entry name" value="TPR-like"/>
    <property type="match status" value="2"/>
</dbReference>
<dbReference type="SMART" id="SM00028">
    <property type="entry name" value="TPR"/>
    <property type="match status" value="3"/>
</dbReference>